<dbReference type="PANTHER" id="PTHR43289:SF6">
    <property type="entry name" value="SERINE_THREONINE-PROTEIN KINASE NEKL-3"/>
    <property type="match status" value="1"/>
</dbReference>
<keyword evidence="3" id="KW-0418">Kinase</keyword>
<gene>
    <name evidence="8" type="ORF">GCM10023156_67020</name>
</gene>
<comment type="caution">
    <text evidence="8">The sequence shown here is derived from an EMBL/GenBank/DDBJ whole genome shotgun (WGS) entry which is preliminary data.</text>
</comment>
<name>A0ABP8NTX4_9BACT</name>
<dbReference type="Pfam" id="PF00069">
    <property type="entry name" value="Pkinase"/>
    <property type="match status" value="1"/>
</dbReference>
<evidence type="ECO:0000256" key="5">
    <source>
        <dbReference type="SAM" id="MobiDB-lite"/>
    </source>
</evidence>
<dbReference type="InterPro" id="IPR000253">
    <property type="entry name" value="FHA_dom"/>
</dbReference>
<dbReference type="PANTHER" id="PTHR43289">
    <property type="entry name" value="MITOGEN-ACTIVATED PROTEIN KINASE KINASE KINASE 20-RELATED"/>
    <property type="match status" value="1"/>
</dbReference>
<dbReference type="SUPFAM" id="SSF56112">
    <property type="entry name" value="Protein kinase-like (PK-like)"/>
    <property type="match status" value="1"/>
</dbReference>
<evidence type="ECO:0000256" key="1">
    <source>
        <dbReference type="ARBA" id="ARBA00022679"/>
    </source>
</evidence>
<organism evidence="8 9">
    <name type="scientific">Novipirellula rosea</name>
    <dbReference type="NCBI Taxonomy" id="1031540"/>
    <lineage>
        <taxon>Bacteria</taxon>
        <taxon>Pseudomonadati</taxon>
        <taxon>Planctomycetota</taxon>
        <taxon>Planctomycetia</taxon>
        <taxon>Pirellulales</taxon>
        <taxon>Pirellulaceae</taxon>
        <taxon>Novipirellula</taxon>
    </lineage>
</organism>
<dbReference type="Gene3D" id="1.10.510.10">
    <property type="entry name" value="Transferase(Phosphotransferase) domain 1"/>
    <property type="match status" value="1"/>
</dbReference>
<accession>A0ABP8NTX4</accession>
<dbReference type="EMBL" id="BAABGA010000120">
    <property type="protein sequence ID" value="GAA4471821.1"/>
    <property type="molecule type" value="Genomic_DNA"/>
</dbReference>
<dbReference type="Proteomes" id="UP001500840">
    <property type="component" value="Unassembled WGS sequence"/>
</dbReference>
<keyword evidence="2" id="KW-0547">Nucleotide-binding</keyword>
<dbReference type="SUPFAM" id="SSF49879">
    <property type="entry name" value="SMAD/FHA domain"/>
    <property type="match status" value="1"/>
</dbReference>
<proteinExistence type="predicted"/>
<evidence type="ECO:0000313" key="8">
    <source>
        <dbReference type="EMBL" id="GAA4471821.1"/>
    </source>
</evidence>
<feature type="domain" description="Protein kinase" evidence="7">
    <location>
        <begin position="198"/>
        <end position="461"/>
    </location>
</feature>
<dbReference type="InterPro" id="IPR008984">
    <property type="entry name" value="SMAD_FHA_dom_sf"/>
</dbReference>
<dbReference type="PROSITE" id="PS50011">
    <property type="entry name" value="PROTEIN_KINASE_DOM"/>
    <property type="match status" value="1"/>
</dbReference>
<evidence type="ECO:0000256" key="4">
    <source>
        <dbReference type="ARBA" id="ARBA00022840"/>
    </source>
</evidence>
<evidence type="ECO:0000313" key="9">
    <source>
        <dbReference type="Proteomes" id="UP001500840"/>
    </source>
</evidence>
<dbReference type="RefSeq" id="WP_345327988.1">
    <property type="nucleotide sequence ID" value="NZ_BAABGA010000120.1"/>
</dbReference>
<dbReference type="CDD" id="cd00060">
    <property type="entry name" value="FHA"/>
    <property type="match status" value="1"/>
</dbReference>
<evidence type="ECO:0008006" key="10">
    <source>
        <dbReference type="Google" id="ProtNLM"/>
    </source>
</evidence>
<evidence type="ECO:0000259" key="7">
    <source>
        <dbReference type="PROSITE" id="PS50011"/>
    </source>
</evidence>
<dbReference type="InterPro" id="IPR011009">
    <property type="entry name" value="Kinase-like_dom_sf"/>
</dbReference>
<keyword evidence="4" id="KW-0067">ATP-binding</keyword>
<evidence type="ECO:0000256" key="2">
    <source>
        <dbReference type="ARBA" id="ARBA00022741"/>
    </source>
</evidence>
<dbReference type="Gene3D" id="2.60.200.20">
    <property type="match status" value="1"/>
</dbReference>
<dbReference type="SMART" id="SM00240">
    <property type="entry name" value="FHA"/>
    <property type="match status" value="1"/>
</dbReference>
<feature type="compositionally biased region" description="Basic and acidic residues" evidence="5">
    <location>
        <begin position="130"/>
        <end position="144"/>
    </location>
</feature>
<protein>
    <recommendedName>
        <fullName evidence="10">Non-specific serine/threonine protein kinase</fullName>
    </recommendedName>
</protein>
<reference evidence="9" key="1">
    <citation type="journal article" date="2019" name="Int. J. Syst. Evol. Microbiol.">
        <title>The Global Catalogue of Microorganisms (GCM) 10K type strain sequencing project: providing services to taxonomists for standard genome sequencing and annotation.</title>
        <authorList>
            <consortium name="The Broad Institute Genomics Platform"/>
            <consortium name="The Broad Institute Genome Sequencing Center for Infectious Disease"/>
            <person name="Wu L."/>
            <person name="Ma J."/>
        </authorList>
    </citation>
    <scope>NUCLEOTIDE SEQUENCE [LARGE SCALE GENOMIC DNA]</scope>
    <source>
        <strain evidence="9">JCM 17759</strain>
    </source>
</reference>
<feature type="region of interest" description="Disordered" evidence="5">
    <location>
        <begin position="123"/>
        <end position="149"/>
    </location>
</feature>
<keyword evidence="1" id="KW-0808">Transferase</keyword>
<sequence>MSDETILIQPGDPHRSRAESSIRLRVTKGPHVGASWTFAEDATIVLGRQSPSHLKLPLEKAFSREHLCLQIAPPRVQLIDNDSSNGTWVNGVRLVAASLVDGDRFGVGETEIVCEVLDAEQVPLQSEPSVEEHDSAERTRDHSAPTKSAVDFPVTQRQSAQASILQTRIAECETQPSRWRDEASPQQVEANMLAMGVYLLERPISRDRTSTLYMAKDHRTQTPYLMKVFHAGVVCSDEAKQAFFREAAVLTSLDHPRILKTIEFGIEDDQPFLVMESVDPLNLLATTDGQSPERRIVTATWTVSRVLQAIHCAHQQQILHRRIHPSSIFGYREGRHLQIKLGNFEPAIDSQTDDPSSMTHDRSATAPQFYLAPEQLHRSPEQRRDVAAATPAVDLFACGCCLFRFATGKEPDMVFQPEKTHAVLDVATYLPKTLRDVIRQAIDVDPARRFPTAESFAEAIFPFHQRV</sequence>
<feature type="domain" description="FHA" evidence="6">
    <location>
        <begin position="44"/>
        <end position="94"/>
    </location>
</feature>
<dbReference type="SMART" id="SM00220">
    <property type="entry name" value="S_TKc"/>
    <property type="match status" value="1"/>
</dbReference>
<dbReference type="Gene3D" id="3.30.200.20">
    <property type="entry name" value="Phosphorylase Kinase, domain 1"/>
    <property type="match status" value="1"/>
</dbReference>
<keyword evidence="9" id="KW-1185">Reference proteome</keyword>
<evidence type="ECO:0000259" key="6">
    <source>
        <dbReference type="PROSITE" id="PS50006"/>
    </source>
</evidence>
<dbReference type="PROSITE" id="PS50006">
    <property type="entry name" value="FHA_DOMAIN"/>
    <property type="match status" value="1"/>
</dbReference>
<dbReference type="Pfam" id="PF00498">
    <property type="entry name" value="FHA"/>
    <property type="match status" value="1"/>
</dbReference>
<dbReference type="InterPro" id="IPR000719">
    <property type="entry name" value="Prot_kinase_dom"/>
</dbReference>
<evidence type="ECO:0000256" key="3">
    <source>
        <dbReference type="ARBA" id="ARBA00022777"/>
    </source>
</evidence>